<dbReference type="PROSITE" id="PS51257">
    <property type="entry name" value="PROKAR_LIPOPROTEIN"/>
    <property type="match status" value="1"/>
</dbReference>
<dbReference type="Proteomes" id="UP000756703">
    <property type="component" value="Unassembled WGS sequence"/>
</dbReference>
<sequence>MFIRALRVLLLVVFVFLAGCASVEKVVRRAAEGGLVGSAGGPLGLAAGTTLGIGIGVSEVLSGGREQAGKTAEVLREKGKGEQK</sequence>
<gene>
    <name evidence="1" type="ORF">HY473_00220</name>
</gene>
<dbReference type="AlphaFoldDB" id="A0A932YW55"/>
<evidence type="ECO:0008006" key="3">
    <source>
        <dbReference type="Google" id="ProtNLM"/>
    </source>
</evidence>
<accession>A0A932YW55</accession>
<organism evidence="1 2">
    <name type="scientific">Candidatus Sungiibacteriota bacterium</name>
    <dbReference type="NCBI Taxonomy" id="2750080"/>
    <lineage>
        <taxon>Bacteria</taxon>
        <taxon>Candidatus Sungiibacteriota</taxon>
    </lineage>
</organism>
<proteinExistence type="predicted"/>
<protein>
    <recommendedName>
        <fullName evidence="3">Lipoprotein</fullName>
    </recommendedName>
</protein>
<comment type="caution">
    <text evidence="1">The sequence shown here is derived from an EMBL/GenBank/DDBJ whole genome shotgun (WGS) entry which is preliminary data.</text>
</comment>
<dbReference type="EMBL" id="JACQMI010000002">
    <property type="protein sequence ID" value="MBI4132511.1"/>
    <property type="molecule type" value="Genomic_DNA"/>
</dbReference>
<reference evidence="1" key="1">
    <citation type="submission" date="2020-07" db="EMBL/GenBank/DDBJ databases">
        <title>Huge and variable diversity of episymbiotic CPR bacteria and DPANN archaea in groundwater ecosystems.</title>
        <authorList>
            <person name="He C.Y."/>
            <person name="Keren R."/>
            <person name="Whittaker M."/>
            <person name="Farag I.F."/>
            <person name="Doudna J."/>
            <person name="Cate J.H.D."/>
            <person name="Banfield J.F."/>
        </authorList>
    </citation>
    <scope>NUCLEOTIDE SEQUENCE</scope>
    <source>
        <strain evidence="1">NC_groundwater_1225_Ag_S-0.1um_56_177</strain>
    </source>
</reference>
<evidence type="ECO:0000313" key="2">
    <source>
        <dbReference type="Proteomes" id="UP000756703"/>
    </source>
</evidence>
<evidence type="ECO:0000313" key="1">
    <source>
        <dbReference type="EMBL" id="MBI4132511.1"/>
    </source>
</evidence>
<name>A0A932YW55_9BACT</name>